<dbReference type="PANTHER" id="PTHR43054:SF1">
    <property type="entry name" value="SCYLLO-INOSITOL 2-DEHYDROGENASE (NADP(+)) IOLU"/>
    <property type="match status" value="1"/>
</dbReference>
<name>A0A1T4V4X6_9GAMM</name>
<reference evidence="3" key="1">
    <citation type="submission" date="2017-02" db="EMBL/GenBank/DDBJ databases">
        <authorList>
            <person name="Varghese N."/>
            <person name="Submissions S."/>
        </authorList>
    </citation>
    <scope>NUCLEOTIDE SEQUENCE [LARGE SCALE GENOMIC DNA]</scope>
    <source>
        <strain evidence="3">DSM 3072</strain>
    </source>
</reference>
<feature type="domain" description="Gfo/Idh/MocA-like oxidoreductase N-terminal" evidence="1">
    <location>
        <begin position="2"/>
        <end position="119"/>
    </location>
</feature>
<dbReference type="Proteomes" id="UP000242432">
    <property type="component" value="Unassembled WGS sequence"/>
</dbReference>
<evidence type="ECO:0000313" key="2">
    <source>
        <dbReference type="EMBL" id="SKA60060.1"/>
    </source>
</evidence>
<protein>
    <submittedName>
        <fullName evidence="2">Predicted dehydrogenase</fullName>
    </submittedName>
</protein>
<evidence type="ECO:0000313" key="3">
    <source>
        <dbReference type="Proteomes" id="UP000242432"/>
    </source>
</evidence>
<dbReference type="InterPro" id="IPR000683">
    <property type="entry name" value="Gfo/Idh/MocA-like_OxRdtase_N"/>
</dbReference>
<dbReference type="AlphaFoldDB" id="A0A1T4V4X6"/>
<dbReference type="PANTHER" id="PTHR43054">
    <property type="match status" value="1"/>
</dbReference>
<dbReference type="EMBL" id="FUXX01000009">
    <property type="protein sequence ID" value="SKA60060.1"/>
    <property type="molecule type" value="Genomic_DNA"/>
</dbReference>
<keyword evidence="3" id="KW-1185">Reference proteome</keyword>
<accession>A0A1T4V4X6</accession>
<dbReference type="InterPro" id="IPR036291">
    <property type="entry name" value="NAD(P)-bd_dom_sf"/>
</dbReference>
<dbReference type="RefSeq" id="WP_078928341.1">
    <property type="nucleotide sequence ID" value="NZ_FUXX01000009.1"/>
</dbReference>
<dbReference type="GO" id="GO:0000166">
    <property type="term" value="F:nucleotide binding"/>
    <property type="evidence" value="ECO:0007669"/>
    <property type="project" value="InterPro"/>
</dbReference>
<proteinExistence type="predicted"/>
<evidence type="ECO:0000259" key="1">
    <source>
        <dbReference type="Pfam" id="PF01408"/>
    </source>
</evidence>
<dbReference type="Gene3D" id="3.40.50.720">
    <property type="entry name" value="NAD(P)-binding Rossmann-like Domain"/>
    <property type="match status" value="1"/>
</dbReference>
<dbReference type="Gene3D" id="3.30.360.10">
    <property type="entry name" value="Dihydrodipicolinate Reductase, domain 2"/>
    <property type="match status" value="1"/>
</dbReference>
<organism evidence="2 3">
    <name type="scientific">Succinivibrio dextrinosolvens DSM 3072</name>
    <dbReference type="NCBI Taxonomy" id="1123324"/>
    <lineage>
        <taxon>Bacteria</taxon>
        <taxon>Pseudomonadati</taxon>
        <taxon>Pseudomonadota</taxon>
        <taxon>Gammaproteobacteria</taxon>
        <taxon>Aeromonadales</taxon>
        <taxon>Succinivibrionaceae</taxon>
        <taxon>Succinivibrio</taxon>
    </lineage>
</organism>
<gene>
    <name evidence="2" type="ORF">SAMN02745213_00801</name>
</gene>
<sequence length="343" mass="38609">MKLAFIGTGKIIEDALYATQFSENTQAKAIFARPHSKEKAEILAGKYNIEEVFTDYAKLLEESSSDTVYIGLVNSAHYQYAKEAVLAGKNVILEKPLTGFYSQAKELFELAQQNGVFVFEAITILHTPAFSTLKNQLKKIGKIKIFNSNYSQYSSRYDSYRNGIEEHAFDRKYYGGALFDINIYNVHYCVSLFGRPDDVDYFPNIGFNGIDTSGILILKYRDFNAVCIGAKDSDSRCYLSIQGEDGDILVENKPNNIEKIKVKFVDKTNTATTRDASGASVRATITEEFETPKCNHRMSQEFTDFANIIDSGDTKKAQELSEESLTVIETLERARLKADISFE</sequence>
<dbReference type="SUPFAM" id="SSF55347">
    <property type="entry name" value="Glyceraldehyde-3-phosphate dehydrogenase-like, C-terminal domain"/>
    <property type="match status" value="1"/>
</dbReference>
<dbReference type="Pfam" id="PF01408">
    <property type="entry name" value="GFO_IDH_MocA"/>
    <property type="match status" value="1"/>
</dbReference>
<dbReference type="SUPFAM" id="SSF51735">
    <property type="entry name" value="NAD(P)-binding Rossmann-fold domains"/>
    <property type="match status" value="1"/>
</dbReference>